<keyword evidence="3" id="KW-1185">Reference proteome</keyword>
<proteinExistence type="predicted"/>
<feature type="transmembrane region" description="Helical" evidence="1">
    <location>
        <begin position="101"/>
        <end position="119"/>
    </location>
</feature>
<comment type="caution">
    <text evidence="2">The sequence shown here is derived from an EMBL/GenBank/DDBJ whole genome shotgun (WGS) entry which is preliminary data.</text>
</comment>
<dbReference type="AlphaFoldDB" id="A0A5C6RRD2"/>
<dbReference type="OrthoDB" id="5966279at2"/>
<dbReference type="EMBL" id="VOOR01000011">
    <property type="protein sequence ID" value="TXB64445.1"/>
    <property type="molecule type" value="Genomic_DNA"/>
</dbReference>
<feature type="transmembrane region" description="Helical" evidence="1">
    <location>
        <begin position="76"/>
        <end position="95"/>
    </location>
</feature>
<dbReference type="GO" id="GO:0015097">
    <property type="term" value="F:mercury ion transmembrane transporter activity"/>
    <property type="evidence" value="ECO:0007669"/>
    <property type="project" value="InterPro"/>
</dbReference>
<keyword evidence="1" id="KW-0472">Membrane</keyword>
<name>A0A5C6RRD2_9BACT</name>
<sequence length="152" mass="15789">MKSMMSKNTRLDLAGATASLLCAVHCLALPLALSAGALGGLHWLHHPVLEGGLVISAVLIASWSLWPAYRDGRSNAAPGLAAAAGFALLALSRGVGSEAEHYLMAAGGLLIATAHYLNWRQSATCQSSGHQAPDGASSLGTERVELEYYHQA</sequence>
<dbReference type="Pfam" id="PF03203">
    <property type="entry name" value="MerC"/>
    <property type="match status" value="1"/>
</dbReference>
<evidence type="ECO:0000256" key="1">
    <source>
        <dbReference type="SAM" id="Phobius"/>
    </source>
</evidence>
<evidence type="ECO:0000313" key="3">
    <source>
        <dbReference type="Proteomes" id="UP000321580"/>
    </source>
</evidence>
<dbReference type="InterPro" id="IPR004891">
    <property type="entry name" value="Mercury-R_MerC"/>
</dbReference>
<gene>
    <name evidence="2" type="ORF">FRY97_07030</name>
</gene>
<dbReference type="RefSeq" id="WP_147166740.1">
    <property type="nucleotide sequence ID" value="NZ_VOOR01000011.1"/>
</dbReference>
<reference evidence="2 3" key="1">
    <citation type="submission" date="2019-08" db="EMBL/GenBank/DDBJ databases">
        <title>Genome of Phaeodactylibacter luteus.</title>
        <authorList>
            <person name="Bowman J.P."/>
        </authorList>
    </citation>
    <scope>NUCLEOTIDE SEQUENCE [LARGE SCALE GENOMIC DNA]</scope>
    <source>
        <strain evidence="2 3">KCTC 42180</strain>
    </source>
</reference>
<keyword evidence="1" id="KW-1133">Transmembrane helix</keyword>
<dbReference type="Proteomes" id="UP000321580">
    <property type="component" value="Unassembled WGS sequence"/>
</dbReference>
<feature type="transmembrane region" description="Helical" evidence="1">
    <location>
        <begin position="52"/>
        <end position="69"/>
    </location>
</feature>
<accession>A0A5C6RRD2</accession>
<keyword evidence="1" id="KW-0812">Transmembrane</keyword>
<protein>
    <submittedName>
        <fullName evidence="2">MerC domain-containing protein</fullName>
    </submittedName>
</protein>
<evidence type="ECO:0000313" key="2">
    <source>
        <dbReference type="EMBL" id="TXB64445.1"/>
    </source>
</evidence>
<organism evidence="2 3">
    <name type="scientific">Phaeodactylibacter luteus</name>
    <dbReference type="NCBI Taxonomy" id="1564516"/>
    <lineage>
        <taxon>Bacteria</taxon>
        <taxon>Pseudomonadati</taxon>
        <taxon>Bacteroidota</taxon>
        <taxon>Saprospiria</taxon>
        <taxon>Saprospirales</taxon>
        <taxon>Haliscomenobacteraceae</taxon>
        <taxon>Phaeodactylibacter</taxon>
    </lineage>
</organism>
<dbReference type="GO" id="GO:0016020">
    <property type="term" value="C:membrane"/>
    <property type="evidence" value="ECO:0007669"/>
    <property type="project" value="InterPro"/>
</dbReference>